<dbReference type="Gene3D" id="3.40.630.20">
    <property type="entry name" value="Peptidase C15, pyroglutamyl peptidase I-like"/>
    <property type="match status" value="1"/>
</dbReference>
<proteinExistence type="inferred from homology"/>
<dbReference type="GO" id="GO:0005829">
    <property type="term" value="C:cytosol"/>
    <property type="evidence" value="ECO:0007669"/>
    <property type="project" value="InterPro"/>
</dbReference>
<evidence type="ECO:0000256" key="1">
    <source>
        <dbReference type="ARBA" id="ARBA00001770"/>
    </source>
</evidence>
<comment type="catalytic activity">
    <reaction evidence="1 9 10">
        <text>Release of an N-terminal pyroglutamyl group from a polypeptide, the second amino acid generally not being Pro.</text>
        <dbReference type="EC" id="3.4.19.3"/>
    </reaction>
</comment>
<dbReference type="EC" id="3.4.19.3" evidence="9"/>
<dbReference type="PANTHER" id="PTHR23402:SF1">
    <property type="entry name" value="PYROGLUTAMYL-PEPTIDASE I"/>
    <property type="match status" value="1"/>
</dbReference>
<dbReference type="OrthoDB" id="9779738at2"/>
<evidence type="ECO:0000256" key="4">
    <source>
        <dbReference type="ARBA" id="ARBA00006641"/>
    </source>
</evidence>
<dbReference type="CDD" id="cd00501">
    <property type="entry name" value="Peptidase_C15"/>
    <property type="match status" value="1"/>
</dbReference>
<organism evidence="12 13">
    <name type="scientific">Paraclostridium benzoelyticum</name>
    <dbReference type="NCBI Taxonomy" id="1629550"/>
    <lineage>
        <taxon>Bacteria</taxon>
        <taxon>Bacillati</taxon>
        <taxon>Bacillota</taxon>
        <taxon>Clostridia</taxon>
        <taxon>Peptostreptococcales</taxon>
        <taxon>Peptostreptococcaceae</taxon>
        <taxon>Paraclostridium</taxon>
    </lineage>
</organism>
<dbReference type="AlphaFoldDB" id="A0A0M3DI91"/>
<dbReference type="GO" id="GO:0016920">
    <property type="term" value="F:pyroglutamyl-peptidase activity"/>
    <property type="evidence" value="ECO:0007669"/>
    <property type="project" value="UniProtKB-UniRule"/>
</dbReference>
<keyword evidence="6 9" id="KW-0645">Protease</keyword>
<evidence type="ECO:0000313" key="12">
    <source>
        <dbReference type="EMBL" id="KKY01159.1"/>
    </source>
</evidence>
<dbReference type="FunFam" id="3.40.630.20:FF:000001">
    <property type="entry name" value="Pyrrolidone-carboxylate peptidase"/>
    <property type="match status" value="1"/>
</dbReference>
<evidence type="ECO:0000256" key="7">
    <source>
        <dbReference type="ARBA" id="ARBA00022801"/>
    </source>
</evidence>
<dbReference type="GO" id="GO:0006508">
    <property type="term" value="P:proteolysis"/>
    <property type="evidence" value="ECO:0007669"/>
    <property type="project" value="UniProtKB-KW"/>
</dbReference>
<evidence type="ECO:0000313" key="13">
    <source>
        <dbReference type="Proteomes" id="UP000034407"/>
    </source>
</evidence>
<dbReference type="InterPro" id="IPR016125">
    <property type="entry name" value="Peptidase_C15-like"/>
</dbReference>
<dbReference type="NCBIfam" id="TIGR00504">
    <property type="entry name" value="pyro_pdase"/>
    <property type="match status" value="1"/>
</dbReference>
<evidence type="ECO:0000256" key="10">
    <source>
        <dbReference type="PROSITE-ProRule" id="PRU10076"/>
    </source>
</evidence>
<keyword evidence="13" id="KW-1185">Reference proteome</keyword>
<evidence type="ECO:0000256" key="9">
    <source>
        <dbReference type="HAMAP-Rule" id="MF_00417"/>
    </source>
</evidence>
<dbReference type="InterPro" id="IPR000816">
    <property type="entry name" value="Peptidase_C15"/>
</dbReference>
<accession>A0A0M3DI91</accession>
<comment type="subcellular location">
    <subcellularLocation>
        <location evidence="3 9">Cytoplasm</location>
    </subcellularLocation>
</comment>
<evidence type="ECO:0000256" key="2">
    <source>
        <dbReference type="ARBA" id="ARBA00002280"/>
    </source>
</evidence>
<dbReference type="InterPro" id="IPR029762">
    <property type="entry name" value="PGP-I_bact-type"/>
</dbReference>
<dbReference type="InterPro" id="IPR033694">
    <property type="entry name" value="PGPEP1_Cys_AS"/>
</dbReference>
<dbReference type="RefSeq" id="WP_035116513.1">
    <property type="nucleotide sequence ID" value="NZ_JBCLWQ010000002.1"/>
</dbReference>
<dbReference type="HAMAP" id="MF_00417">
    <property type="entry name" value="Pyrrolid_peptidase"/>
    <property type="match status" value="1"/>
</dbReference>
<comment type="subunit">
    <text evidence="9">Homotetramer.</text>
</comment>
<dbReference type="PATRIC" id="fig|1629550.3.peg.1493"/>
<keyword evidence="8 9" id="KW-0788">Thiol protease</keyword>
<dbReference type="PROSITE" id="PS01334">
    <property type="entry name" value="PYRASE_CYS"/>
    <property type="match status" value="1"/>
</dbReference>
<keyword evidence="7 9" id="KW-0378">Hydrolase</keyword>
<dbReference type="PANTHER" id="PTHR23402">
    <property type="entry name" value="PROTEASE FAMILY C15 PYROGLUTAMYL-PEPTIDASE I-RELATED"/>
    <property type="match status" value="1"/>
</dbReference>
<evidence type="ECO:0000256" key="3">
    <source>
        <dbReference type="ARBA" id="ARBA00004496"/>
    </source>
</evidence>
<sequence length="213" mass="23450">MKILITGFDPFGGEPINPAEEAVKRIKDEINGAEVIKLTIPTVRTKSVEAIEQAIDKHNPDIVISVGQAGGRFDITPERVAINLDDFRIKDNEGNQVVDETIQIDGQPAYFSNLPIKGMVKHMNENGIPASVSNTAGTFVCNHVMYGILYLIDKKYPNIKGGFIHIPYMTGQVIDKKNMPYMSLDEIVTGLELAIEACTIYNEDIRAIGGEIC</sequence>
<keyword evidence="5 9" id="KW-0963">Cytoplasm</keyword>
<dbReference type="PROSITE" id="PS01333">
    <property type="entry name" value="PYRASE_GLU"/>
    <property type="match status" value="1"/>
</dbReference>
<dbReference type="Pfam" id="PF01470">
    <property type="entry name" value="Peptidase_C15"/>
    <property type="match status" value="1"/>
</dbReference>
<evidence type="ECO:0000256" key="11">
    <source>
        <dbReference type="PROSITE-ProRule" id="PRU10077"/>
    </source>
</evidence>
<gene>
    <name evidence="9" type="primary">pcp</name>
    <name evidence="12" type="ORF">VN21_10220</name>
</gene>
<dbReference type="NCBIfam" id="NF009676">
    <property type="entry name" value="PRK13197.1"/>
    <property type="match status" value="1"/>
</dbReference>
<dbReference type="InterPro" id="IPR036440">
    <property type="entry name" value="Peptidase_C15-like_sf"/>
</dbReference>
<feature type="active site" evidence="9">
    <location>
        <position position="165"/>
    </location>
</feature>
<dbReference type="EMBL" id="LBBT01000213">
    <property type="protein sequence ID" value="KKY01159.1"/>
    <property type="molecule type" value="Genomic_DNA"/>
</dbReference>
<comment type="caution">
    <text evidence="12">The sequence shown here is derived from an EMBL/GenBank/DDBJ whole genome shotgun (WGS) entry which is preliminary data.</text>
</comment>
<comment type="similarity">
    <text evidence="4 9">Belongs to the peptidase C15 family.</text>
</comment>
<feature type="active site" evidence="9 10">
    <location>
        <position position="78"/>
    </location>
</feature>
<dbReference type="PIRSF" id="PIRSF015592">
    <property type="entry name" value="Prld-crbxl_pptds"/>
    <property type="match status" value="1"/>
</dbReference>
<reference evidence="12 13" key="1">
    <citation type="submission" date="2015-04" db="EMBL/GenBank/DDBJ databases">
        <title>Microcin producing Clostridium sp. JC272T.</title>
        <authorList>
            <person name="Jyothsna T."/>
            <person name="Sasikala C."/>
            <person name="Ramana C."/>
        </authorList>
    </citation>
    <scope>NUCLEOTIDE SEQUENCE [LARGE SCALE GENOMIC DNA]</scope>
    <source>
        <strain evidence="12 13">JC272</strain>
    </source>
</reference>
<evidence type="ECO:0000256" key="5">
    <source>
        <dbReference type="ARBA" id="ARBA00022490"/>
    </source>
</evidence>
<evidence type="ECO:0000256" key="8">
    <source>
        <dbReference type="ARBA" id="ARBA00022807"/>
    </source>
</evidence>
<comment type="function">
    <text evidence="2 9">Removes 5-oxoproline from various penultimate amino acid residues except L-proline.</text>
</comment>
<feature type="active site" evidence="9 11">
    <location>
        <position position="141"/>
    </location>
</feature>
<dbReference type="PRINTS" id="PR00706">
    <property type="entry name" value="PYROGLUPTASE"/>
</dbReference>
<dbReference type="InterPro" id="IPR033693">
    <property type="entry name" value="PGPEP1_Glu_AS"/>
</dbReference>
<protein>
    <recommendedName>
        <fullName evidence="9">Pyrrolidone-carboxylate peptidase</fullName>
        <ecNumber evidence="9">3.4.19.3</ecNumber>
    </recommendedName>
    <alternativeName>
        <fullName evidence="9">5-oxoprolyl-peptidase</fullName>
    </alternativeName>
    <alternativeName>
        <fullName evidence="9">Pyroglutamyl-peptidase I</fullName>
        <shortName evidence="9">PGP-I</shortName>
        <shortName evidence="9">Pyrase</shortName>
    </alternativeName>
</protein>
<dbReference type="SUPFAM" id="SSF53182">
    <property type="entry name" value="Pyrrolidone carboxyl peptidase (pyroglutamate aminopeptidase)"/>
    <property type="match status" value="1"/>
</dbReference>
<dbReference type="Proteomes" id="UP000034407">
    <property type="component" value="Unassembled WGS sequence"/>
</dbReference>
<name>A0A0M3DI91_9FIRM</name>
<evidence type="ECO:0000256" key="6">
    <source>
        <dbReference type="ARBA" id="ARBA00022670"/>
    </source>
</evidence>